<dbReference type="Gene3D" id="1.10.460.10">
    <property type="entry name" value="Topoisomerase I, domain 2"/>
    <property type="match status" value="1"/>
</dbReference>
<dbReference type="InterPro" id="IPR023405">
    <property type="entry name" value="Topo_IA_core_domain"/>
</dbReference>
<dbReference type="GO" id="GO:0003677">
    <property type="term" value="F:DNA binding"/>
    <property type="evidence" value="ECO:0007669"/>
    <property type="project" value="UniProtKB-KW"/>
</dbReference>
<dbReference type="InterPro" id="IPR013497">
    <property type="entry name" value="Topo_IA_cen"/>
</dbReference>
<dbReference type="PROSITE" id="PS52039">
    <property type="entry name" value="TOPO_IA_2"/>
    <property type="match status" value="1"/>
</dbReference>
<evidence type="ECO:0000256" key="2">
    <source>
        <dbReference type="ARBA" id="ARBA00023125"/>
    </source>
</evidence>
<feature type="coiled-coil region" evidence="4">
    <location>
        <begin position="165"/>
        <end position="192"/>
    </location>
</feature>
<proteinExistence type="predicted"/>
<dbReference type="Gene3D" id="2.70.20.10">
    <property type="entry name" value="Topoisomerase I, domain 3"/>
    <property type="match status" value="1"/>
</dbReference>
<dbReference type="InterPro" id="IPR000380">
    <property type="entry name" value="Topo_IA"/>
</dbReference>
<sequence>MANAVYNTVTAKISVKDYLFKAFGSTLIFDGFLKVYNTNDDEKETKIPPLKSGEELNLLRLLPLQHFTEPPPRYNEASLIKALEEHSIGRPSTYAPTIKTILDRLYVYLDGKKFVPTNLGIVVNNVLKHHFGNIINVEFTANIEEKLDKIAEDKAVWQNVLKDFYKSFEKDLNEAEKNLQKQKVQAQQTSEICPSCGKNMVIRYSRRSQFLGCSGYPECKTTLSLDKDGKIAAAPQETDKKCDKCGSPLIKKTGFAGKQYLSCKNYPECKTLYNIDKDGNKIISPEPEHTDIKCNKCGSEMLKRISKRGPFLTCSAFPKCRNLQWIKTNKTPKSKTYKAAKPSEKKTAKKRQPLFSLPKKLLK</sequence>
<evidence type="ECO:0000256" key="4">
    <source>
        <dbReference type="SAM" id="Coils"/>
    </source>
</evidence>
<dbReference type="AlphaFoldDB" id="A0A1E5IJA0"/>
<evidence type="ECO:0000313" key="8">
    <source>
        <dbReference type="Proteomes" id="UP000095237"/>
    </source>
</evidence>
<evidence type="ECO:0000259" key="6">
    <source>
        <dbReference type="PROSITE" id="PS52039"/>
    </source>
</evidence>
<keyword evidence="4" id="KW-0175">Coiled coil</keyword>
<dbReference type="InterPro" id="IPR013824">
    <property type="entry name" value="Topo_IA_cen_sub1"/>
</dbReference>
<feature type="domain" description="Topo IA-type catalytic" evidence="6">
    <location>
        <begin position="1"/>
        <end position="172"/>
    </location>
</feature>
<gene>
    <name evidence="7" type="ORF">ATZ36_06380</name>
</gene>
<dbReference type="GO" id="GO:0003917">
    <property type="term" value="F:DNA topoisomerase type I (single strand cut, ATP-independent) activity"/>
    <property type="evidence" value="ECO:0007669"/>
    <property type="project" value="InterPro"/>
</dbReference>
<evidence type="ECO:0000313" key="7">
    <source>
        <dbReference type="EMBL" id="OEG70038.1"/>
    </source>
</evidence>
<dbReference type="InterPro" id="IPR003602">
    <property type="entry name" value="Topo_IA_DNA-bd_dom"/>
</dbReference>
<dbReference type="PANTHER" id="PTHR42785">
    <property type="entry name" value="DNA TOPOISOMERASE, TYPE IA, CORE"/>
    <property type="match status" value="1"/>
</dbReference>
<dbReference type="SUPFAM" id="SSF56712">
    <property type="entry name" value="Prokaryotic type I DNA topoisomerase"/>
    <property type="match status" value="1"/>
</dbReference>
<organism evidence="7 8">
    <name type="scientific">Endomicrobium trichonymphae</name>
    <dbReference type="NCBI Taxonomy" id="1408204"/>
    <lineage>
        <taxon>Bacteria</taxon>
        <taxon>Pseudomonadati</taxon>
        <taxon>Elusimicrobiota</taxon>
        <taxon>Endomicrobiia</taxon>
        <taxon>Endomicrobiales</taxon>
        <taxon>Endomicrobiaceae</taxon>
        <taxon>Candidatus Endomicrobiellum</taxon>
    </lineage>
</organism>
<keyword evidence="3" id="KW-0413">Isomerase</keyword>
<evidence type="ECO:0000256" key="5">
    <source>
        <dbReference type="SAM" id="MobiDB-lite"/>
    </source>
</evidence>
<keyword evidence="1" id="KW-0799">Topoisomerase</keyword>
<evidence type="ECO:0000256" key="1">
    <source>
        <dbReference type="ARBA" id="ARBA00023029"/>
    </source>
</evidence>
<dbReference type="Gene3D" id="3.30.65.10">
    <property type="entry name" value="Bacterial Topoisomerase I, domain 1"/>
    <property type="match status" value="3"/>
</dbReference>
<dbReference type="InterPro" id="IPR013498">
    <property type="entry name" value="Topo_IA_Znf"/>
</dbReference>
<keyword evidence="2" id="KW-0238">DNA-binding</keyword>
<reference evidence="7 8" key="1">
    <citation type="submission" date="2015-11" db="EMBL/GenBank/DDBJ databases">
        <title>Evidence for parallel genomic evolution in an endosymbiosis of termite gut flagellates.</title>
        <authorList>
            <person name="Zheng H."/>
        </authorList>
    </citation>
    <scope>NUCLEOTIDE SEQUENCE [LARGE SCALE GENOMIC DNA]</scope>
    <source>
        <strain evidence="7 8">CET450</strain>
    </source>
</reference>
<dbReference type="SMART" id="SM00437">
    <property type="entry name" value="TOP1Ac"/>
    <property type="match status" value="1"/>
</dbReference>
<accession>A0A1E5IJA0</accession>
<dbReference type="EMBL" id="LNVX01000486">
    <property type="protein sequence ID" value="OEG70038.1"/>
    <property type="molecule type" value="Genomic_DNA"/>
</dbReference>
<dbReference type="SUPFAM" id="SSF57783">
    <property type="entry name" value="Zinc beta-ribbon"/>
    <property type="match status" value="3"/>
</dbReference>
<dbReference type="PANTHER" id="PTHR42785:SF1">
    <property type="entry name" value="DNA TOPOISOMERASE"/>
    <property type="match status" value="1"/>
</dbReference>
<name>A0A1E5IJA0_ENDTX</name>
<evidence type="ECO:0000256" key="3">
    <source>
        <dbReference type="ARBA" id="ARBA00023235"/>
    </source>
</evidence>
<dbReference type="GO" id="GO:0006265">
    <property type="term" value="P:DNA topological change"/>
    <property type="evidence" value="ECO:0007669"/>
    <property type="project" value="InterPro"/>
</dbReference>
<comment type="caution">
    <text evidence="7">The sequence shown here is derived from an EMBL/GenBank/DDBJ whole genome shotgun (WGS) entry which is preliminary data.</text>
</comment>
<dbReference type="GO" id="GO:0005694">
    <property type="term" value="C:chromosome"/>
    <property type="evidence" value="ECO:0007669"/>
    <property type="project" value="InterPro"/>
</dbReference>
<dbReference type="Pfam" id="PF01131">
    <property type="entry name" value="Topoisom_bac"/>
    <property type="match status" value="1"/>
</dbReference>
<protein>
    <recommendedName>
        <fullName evidence="6">Topo IA-type catalytic domain-containing protein</fullName>
    </recommendedName>
</protein>
<dbReference type="Pfam" id="PF01396">
    <property type="entry name" value="Zn_ribbon_Top1"/>
    <property type="match status" value="3"/>
</dbReference>
<feature type="region of interest" description="Disordered" evidence="5">
    <location>
        <begin position="331"/>
        <end position="363"/>
    </location>
</feature>
<dbReference type="Proteomes" id="UP000095237">
    <property type="component" value="Unassembled WGS sequence"/>
</dbReference>
<keyword evidence="8" id="KW-1185">Reference proteome</keyword>
<dbReference type="InterPro" id="IPR013825">
    <property type="entry name" value="Topo_IA_cen_sub2"/>
</dbReference>